<proteinExistence type="inferred from homology"/>
<name>A0A7C5M0P6_9PROT</name>
<keyword evidence="5 12" id="KW-0813">Transport</keyword>
<accession>A0A7C5M0P6</accession>
<dbReference type="NCBIfam" id="TIGR01190">
    <property type="entry name" value="ccmB"/>
    <property type="match status" value="1"/>
</dbReference>
<keyword evidence="10 13" id="KW-1133">Transmembrane helix</keyword>
<comment type="similarity">
    <text evidence="3 12">Belongs to the CcmB/CycW/HelB family.</text>
</comment>
<evidence type="ECO:0000256" key="1">
    <source>
        <dbReference type="ARBA" id="ARBA00002442"/>
    </source>
</evidence>
<sequence length="221" mass="23211">MNGFLSLIARDLKLAARSGGTWAHGLVFFLIFLSICAIALGGDSENLRPLAPALIWLALLLSLLLSFEHMFRSDVDDGSLEQMKTSDMSFMAYVSAKCCVQWLLSVLPIFVFLPLAAILLNLPVPVTLGMALSVYCASPALICYGAFSAACLSGYKGGGILIVLLSVPLLVPLLIFGIAAVTSFSQSGTVSSEFYALIGISLIAIAVGIPAASAALKTSME</sequence>
<reference evidence="14" key="1">
    <citation type="journal article" date="2020" name="mSystems">
        <title>Genome- and Community-Level Interaction Insights into Carbon Utilization and Element Cycling Functions of Hydrothermarchaeota in Hydrothermal Sediment.</title>
        <authorList>
            <person name="Zhou Z."/>
            <person name="Liu Y."/>
            <person name="Xu W."/>
            <person name="Pan J."/>
            <person name="Luo Z.H."/>
            <person name="Li M."/>
        </authorList>
    </citation>
    <scope>NUCLEOTIDE SEQUENCE [LARGE SCALE GENOMIC DNA]</scope>
    <source>
        <strain evidence="14">HyVt-485</strain>
    </source>
</reference>
<feature type="transmembrane region" description="Helical" evidence="13">
    <location>
        <begin position="21"/>
        <end position="41"/>
    </location>
</feature>
<evidence type="ECO:0000256" key="10">
    <source>
        <dbReference type="ARBA" id="ARBA00022989"/>
    </source>
</evidence>
<feature type="transmembrane region" description="Helical" evidence="13">
    <location>
        <begin position="159"/>
        <end position="182"/>
    </location>
</feature>
<feature type="transmembrane region" description="Helical" evidence="13">
    <location>
        <begin position="126"/>
        <end position="147"/>
    </location>
</feature>
<keyword evidence="11 12" id="KW-0472">Membrane</keyword>
<protein>
    <recommendedName>
        <fullName evidence="4 12">Heme exporter protein B</fullName>
    </recommendedName>
</protein>
<comment type="caution">
    <text evidence="14">The sequence shown here is derived from an EMBL/GenBank/DDBJ whole genome shotgun (WGS) entry which is preliminary data.</text>
</comment>
<evidence type="ECO:0000313" key="14">
    <source>
        <dbReference type="EMBL" id="HHL43693.1"/>
    </source>
</evidence>
<keyword evidence="7 12" id="KW-0997">Cell inner membrane</keyword>
<evidence type="ECO:0000256" key="11">
    <source>
        <dbReference type="ARBA" id="ARBA00023136"/>
    </source>
</evidence>
<organism evidence="14">
    <name type="scientific">Hellea balneolensis</name>
    <dbReference type="NCBI Taxonomy" id="287478"/>
    <lineage>
        <taxon>Bacteria</taxon>
        <taxon>Pseudomonadati</taxon>
        <taxon>Pseudomonadota</taxon>
        <taxon>Alphaproteobacteria</taxon>
        <taxon>Maricaulales</taxon>
        <taxon>Robiginitomaculaceae</taxon>
        <taxon>Hellea</taxon>
    </lineage>
</organism>
<evidence type="ECO:0000256" key="2">
    <source>
        <dbReference type="ARBA" id="ARBA00004429"/>
    </source>
</evidence>
<dbReference type="PANTHER" id="PTHR30070:SF1">
    <property type="entry name" value="CYTOCHROME C BIOGENESIS B-RELATED"/>
    <property type="match status" value="1"/>
</dbReference>
<gene>
    <name evidence="14" type="primary">ccmB</name>
    <name evidence="14" type="ORF">ENJ42_08750</name>
</gene>
<dbReference type="InterPro" id="IPR026031">
    <property type="entry name" value="Cyt_c_CcmB_bac"/>
</dbReference>
<evidence type="ECO:0000256" key="8">
    <source>
        <dbReference type="ARBA" id="ARBA00022692"/>
    </source>
</evidence>
<evidence type="ECO:0000256" key="3">
    <source>
        <dbReference type="ARBA" id="ARBA00010544"/>
    </source>
</evidence>
<comment type="subcellular location">
    <subcellularLocation>
        <location evidence="2">Cell inner membrane</location>
        <topology evidence="2">Multi-pass membrane protein</topology>
    </subcellularLocation>
</comment>
<evidence type="ECO:0000256" key="9">
    <source>
        <dbReference type="ARBA" id="ARBA00022748"/>
    </source>
</evidence>
<dbReference type="PANTHER" id="PTHR30070">
    <property type="entry name" value="HEME EXPORTER PROTEIN B"/>
    <property type="match status" value="1"/>
</dbReference>
<evidence type="ECO:0000256" key="12">
    <source>
        <dbReference type="PIRNR" id="PIRNR002764"/>
    </source>
</evidence>
<dbReference type="Pfam" id="PF03379">
    <property type="entry name" value="CcmB"/>
    <property type="match status" value="1"/>
</dbReference>
<dbReference type="GO" id="GO:1903607">
    <property type="term" value="P:cytochrome c biosynthetic process"/>
    <property type="evidence" value="ECO:0007669"/>
    <property type="project" value="TreeGrafter"/>
</dbReference>
<evidence type="ECO:0000256" key="4">
    <source>
        <dbReference type="ARBA" id="ARBA00016452"/>
    </source>
</evidence>
<dbReference type="Proteomes" id="UP000885830">
    <property type="component" value="Unassembled WGS sequence"/>
</dbReference>
<evidence type="ECO:0000256" key="6">
    <source>
        <dbReference type="ARBA" id="ARBA00022475"/>
    </source>
</evidence>
<feature type="transmembrane region" description="Helical" evidence="13">
    <location>
        <begin position="194"/>
        <end position="216"/>
    </location>
</feature>
<keyword evidence="8 13" id="KW-0812">Transmembrane</keyword>
<comment type="function">
    <text evidence="1 12">Required for the export of heme to the periplasm for the biogenesis of c-type cytochromes.</text>
</comment>
<feature type="transmembrane region" description="Helical" evidence="13">
    <location>
        <begin position="53"/>
        <end position="71"/>
    </location>
</feature>
<dbReference type="GO" id="GO:0005886">
    <property type="term" value="C:plasma membrane"/>
    <property type="evidence" value="ECO:0007669"/>
    <property type="project" value="UniProtKB-SubCell"/>
</dbReference>
<feature type="transmembrane region" description="Helical" evidence="13">
    <location>
        <begin position="92"/>
        <end position="120"/>
    </location>
</feature>
<keyword evidence="9 12" id="KW-0201">Cytochrome c-type biogenesis</keyword>
<dbReference type="GO" id="GO:0015232">
    <property type="term" value="F:heme transmembrane transporter activity"/>
    <property type="evidence" value="ECO:0007669"/>
    <property type="project" value="InterPro"/>
</dbReference>
<dbReference type="PIRSF" id="PIRSF002764">
    <property type="entry name" value="CcmB"/>
    <property type="match status" value="1"/>
</dbReference>
<evidence type="ECO:0000256" key="7">
    <source>
        <dbReference type="ARBA" id="ARBA00022519"/>
    </source>
</evidence>
<dbReference type="PRINTS" id="PR01414">
    <property type="entry name" value="CCMBBIOGNSIS"/>
</dbReference>
<dbReference type="GO" id="GO:0017004">
    <property type="term" value="P:cytochrome complex assembly"/>
    <property type="evidence" value="ECO:0007669"/>
    <property type="project" value="UniProtKB-KW"/>
</dbReference>
<evidence type="ECO:0000256" key="5">
    <source>
        <dbReference type="ARBA" id="ARBA00022448"/>
    </source>
</evidence>
<dbReference type="AlphaFoldDB" id="A0A7C5M0P6"/>
<dbReference type="EMBL" id="DRMJ01000457">
    <property type="protein sequence ID" value="HHL43693.1"/>
    <property type="molecule type" value="Genomic_DNA"/>
</dbReference>
<keyword evidence="6 12" id="KW-1003">Cell membrane</keyword>
<dbReference type="InterPro" id="IPR003544">
    <property type="entry name" value="Cyt_c_biogenesis_CcmB"/>
</dbReference>
<evidence type="ECO:0000256" key="13">
    <source>
        <dbReference type="SAM" id="Phobius"/>
    </source>
</evidence>